<gene>
    <name evidence="1" type="ORF">ACFO3N_10110</name>
</gene>
<sequence length="154" mass="17697">MSNYASVVNYIRDTFKSDKLVNEVIFGPLDDRNLASNNIYPLVHITPLNTSYSSGDDTFNFISFSFEIAVIEIRQKGIQFGKDEFYKDNLIDNLNLANQIMVNALSVIRSDYNQDEIFFESVTDAQPIIFQDTQLLDGWMIDLTLNIPNNYTRC</sequence>
<accession>A0ABV8ZEI6</accession>
<dbReference type="Proteomes" id="UP001596003">
    <property type="component" value="Unassembled WGS sequence"/>
</dbReference>
<reference evidence="2" key="1">
    <citation type="journal article" date="2019" name="Int. J. Syst. Evol. Microbiol.">
        <title>The Global Catalogue of Microorganisms (GCM) 10K type strain sequencing project: providing services to taxonomists for standard genome sequencing and annotation.</title>
        <authorList>
            <consortium name="The Broad Institute Genomics Platform"/>
            <consortium name="The Broad Institute Genome Sequencing Center for Infectious Disease"/>
            <person name="Wu L."/>
            <person name="Ma J."/>
        </authorList>
    </citation>
    <scope>NUCLEOTIDE SEQUENCE [LARGE SCALE GENOMIC DNA]</scope>
    <source>
        <strain evidence="2">NBRC 103627</strain>
    </source>
</reference>
<comment type="caution">
    <text evidence="1">The sequence shown here is derived from an EMBL/GenBank/DDBJ whole genome shotgun (WGS) entry which is preliminary data.</text>
</comment>
<name>A0ABV8ZEI6_9FLAO</name>
<evidence type="ECO:0000313" key="2">
    <source>
        <dbReference type="Proteomes" id="UP001596003"/>
    </source>
</evidence>
<dbReference type="EMBL" id="JBHSFY010000005">
    <property type="protein sequence ID" value="MFC4477414.1"/>
    <property type="molecule type" value="Genomic_DNA"/>
</dbReference>
<organism evidence="1 2">
    <name type="scientific">Flavobacterium chungangensis</name>
    <dbReference type="NCBI Taxonomy" id="2708132"/>
    <lineage>
        <taxon>Bacteria</taxon>
        <taxon>Pseudomonadati</taxon>
        <taxon>Bacteroidota</taxon>
        <taxon>Flavobacteriia</taxon>
        <taxon>Flavobacteriales</taxon>
        <taxon>Flavobacteriaceae</taxon>
        <taxon>Flavobacterium</taxon>
    </lineage>
</organism>
<keyword evidence="2" id="KW-1185">Reference proteome</keyword>
<proteinExistence type="predicted"/>
<dbReference type="RefSeq" id="WP_379797398.1">
    <property type="nucleotide sequence ID" value="NZ_JBHSFY010000005.1"/>
</dbReference>
<evidence type="ECO:0000313" key="1">
    <source>
        <dbReference type="EMBL" id="MFC4477414.1"/>
    </source>
</evidence>
<protein>
    <submittedName>
        <fullName evidence="1">Uncharacterized protein</fullName>
    </submittedName>
</protein>